<gene>
    <name evidence="3" type="ORF">ODALV1_LOCUS7771</name>
</gene>
<reference evidence="3 4" key="1">
    <citation type="submission" date="2024-08" db="EMBL/GenBank/DDBJ databases">
        <authorList>
            <person name="Cucini C."/>
            <person name="Frati F."/>
        </authorList>
    </citation>
    <scope>NUCLEOTIDE SEQUENCE [LARGE SCALE GENOMIC DNA]</scope>
</reference>
<evidence type="ECO:0000259" key="2">
    <source>
        <dbReference type="PROSITE" id="PS50177"/>
    </source>
</evidence>
<keyword evidence="1" id="KW-0963">Cytoplasm</keyword>
<dbReference type="Proteomes" id="UP001642540">
    <property type="component" value="Unassembled WGS sequence"/>
</dbReference>
<proteinExistence type="predicted"/>
<comment type="subcellular location">
    <subcellularLocation>
        <location evidence="1">Cytoplasm</location>
    </subcellularLocation>
    <subcellularLocation>
        <location evidence="1">Nucleus</location>
    </subcellularLocation>
</comment>
<keyword evidence="4" id="KW-1185">Reference proteome</keyword>
<dbReference type="InterPro" id="IPR045875">
    <property type="entry name" value="NTF2"/>
</dbReference>
<dbReference type="CDD" id="cd00780">
    <property type="entry name" value="NTF2"/>
    <property type="match status" value="1"/>
</dbReference>
<keyword evidence="1" id="KW-0653">Protein transport</keyword>
<protein>
    <recommendedName>
        <fullName evidence="1">NTF2-related export protein</fullName>
    </recommendedName>
</protein>
<dbReference type="PROSITE" id="PS50177">
    <property type="entry name" value="NTF2_DOMAIN"/>
    <property type="match status" value="1"/>
</dbReference>
<dbReference type="Gene3D" id="3.10.450.50">
    <property type="match status" value="1"/>
</dbReference>
<dbReference type="Pfam" id="PF02136">
    <property type="entry name" value="NTF2"/>
    <property type="match status" value="1"/>
</dbReference>
<comment type="caution">
    <text evidence="3">The sequence shown here is derived from an EMBL/GenBank/DDBJ whole genome shotgun (WGS) entry which is preliminary data.</text>
</comment>
<organism evidence="3 4">
    <name type="scientific">Orchesella dallaii</name>
    <dbReference type="NCBI Taxonomy" id="48710"/>
    <lineage>
        <taxon>Eukaryota</taxon>
        <taxon>Metazoa</taxon>
        <taxon>Ecdysozoa</taxon>
        <taxon>Arthropoda</taxon>
        <taxon>Hexapoda</taxon>
        <taxon>Collembola</taxon>
        <taxon>Entomobryomorpha</taxon>
        <taxon>Entomobryoidea</taxon>
        <taxon>Orchesellidae</taxon>
        <taxon>Orchesellinae</taxon>
        <taxon>Orchesella</taxon>
    </lineage>
</organism>
<comment type="function">
    <text evidence="1">Has a role in nuclear-cytoplasmic transport of proteins and mRNAs.</text>
</comment>
<sequence length="134" mass="15183">MASVMAFNPQYEAIGKAFAQQYYALFDNAMQRPNLASFYHDTESLMSFEGLQCQGKLKIMEKFNSLTFQKIAHIITSVDCQPMFDGGILINVLGQLKTDDDPPHTYSQTFVLKPTTGSFYCQHDIFRLGIHNSL</sequence>
<name>A0ABP1Q7J9_9HEXA</name>
<keyword evidence="1" id="KW-0813">Transport</keyword>
<dbReference type="EMBL" id="CAXLJM020000024">
    <property type="protein sequence ID" value="CAL8090879.1"/>
    <property type="molecule type" value="Genomic_DNA"/>
</dbReference>
<evidence type="ECO:0000313" key="4">
    <source>
        <dbReference type="Proteomes" id="UP001642540"/>
    </source>
</evidence>
<accession>A0ABP1Q7J9</accession>
<dbReference type="InterPro" id="IPR002075">
    <property type="entry name" value="NTF2_dom"/>
</dbReference>
<dbReference type="InterPro" id="IPR018222">
    <property type="entry name" value="Nuclear_transport_factor_2_euk"/>
</dbReference>
<evidence type="ECO:0000313" key="3">
    <source>
        <dbReference type="EMBL" id="CAL8090879.1"/>
    </source>
</evidence>
<dbReference type="SUPFAM" id="SSF54427">
    <property type="entry name" value="NTF2-like"/>
    <property type="match status" value="1"/>
</dbReference>
<evidence type="ECO:0000256" key="1">
    <source>
        <dbReference type="RuleBase" id="RU369002"/>
    </source>
</evidence>
<dbReference type="PANTHER" id="PTHR12612">
    <property type="entry name" value="NUCLEAR TRANSPORT FACTOR 2"/>
    <property type="match status" value="1"/>
</dbReference>
<feature type="domain" description="NTF2" evidence="2">
    <location>
        <begin position="14"/>
        <end position="128"/>
    </location>
</feature>
<keyword evidence="1" id="KW-0539">Nucleus</keyword>
<dbReference type="InterPro" id="IPR032710">
    <property type="entry name" value="NTF2-like_dom_sf"/>
</dbReference>